<feature type="region of interest" description="Disordered" evidence="1">
    <location>
        <begin position="14"/>
        <end position="107"/>
    </location>
</feature>
<dbReference type="Proteomes" id="UP000747542">
    <property type="component" value="Unassembled WGS sequence"/>
</dbReference>
<feature type="compositionally biased region" description="Polar residues" evidence="1">
    <location>
        <begin position="423"/>
        <end position="437"/>
    </location>
</feature>
<organism evidence="2 3">
    <name type="scientific">Homarus americanus</name>
    <name type="common">American lobster</name>
    <dbReference type="NCBI Taxonomy" id="6706"/>
    <lineage>
        <taxon>Eukaryota</taxon>
        <taxon>Metazoa</taxon>
        <taxon>Ecdysozoa</taxon>
        <taxon>Arthropoda</taxon>
        <taxon>Crustacea</taxon>
        <taxon>Multicrustacea</taxon>
        <taxon>Malacostraca</taxon>
        <taxon>Eumalacostraca</taxon>
        <taxon>Eucarida</taxon>
        <taxon>Decapoda</taxon>
        <taxon>Pleocyemata</taxon>
        <taxon>Astacidea</taxon>
        <taxon>Nephropoidea</taxon>
        <taxon>Nephropidae</taxon>
        <taxon>Homarus</taxon>
    </lineage>
</organism>
<feature type="compositionally biased region" description="Basic and acidic residues" evidence="1">
    <location>
        <begin position="455"/>
        <end position="475"/>
    </location>
</feature>
<protein>
    <submittedName>
        <fullName evidence="2">Uncharacterized protein</fullName>
    </submittedName>
</protein>
<comment type="caution">
    <text evidence="2">The sequence shown here is derived from an EMBL/GenBank/DDBJ whole genome shotgun (WGS) entry which is preliminary data.</text>
</comment>
<sequence>MTVLQFLLWTMNEKKAHENESEGPGTGEGEVEAVHQQHTELRHDQVALPQETGMLEDAALQEETQPHDALPVHNSNQPEPDGPKEPGGPVRKLGFRSKSGIGPPPRPFKKARYAWEIKNYEHTLSNMTQNLGECSTDIQDDSQDSQSSDVNSEGSQEDGVLDPREGLPVGSLDRAAFMDPRARPRPDLMPPIMPAPYPTTYGMMAAPPPPDASLRPGDCLKDGQQVQPDPDAGILRWHTRQLCRSIFDNTVNRMLENMGFSPVTERSQGIHPLLVLSLSDDEEREAEEAQQRALENEALTAAMHHKGLFMPPYHYDPLESGTTTDYDSSDDDSDLGEDPGPDDLPHDTHLHMTHMISRPLPRVPAMSAMPTMPAMPIIPNVQLAPPSTQPSSPHPIPPHRPQEPDCDLDKHACDAAIPGKDTSCGNEESTIDNNKNSVGDHSDTTAVESEESRDEADRRQADTPHKAENENNNDKYFVDQAIEMAIKQQGLGYQQA</sequence>
<feature type="region of interest" description="Disordered" evidence="1">
    <location>
        <begin position="377"/>
        <end position="475"/>
    </location>
</feature>
<feature type="compositionally biased region" description="Acidic residues" evidence="1">
    <location>
        <begin position="327"/>
        <end position="341"/>
    </location>
</feature>
<feature type="compositionally biased region" description="Basic and acidic residues" evidence="1">
    <location>
        <begin position="400"/>
        <end position="413"/>
    </location>
</feature>
<evidence type="ECO:0000313" key="2">
    <source>
        <dbReference type="EMBL" id="KAG7176493.1"/>
    </source>
</evidence>
<gene>
    <name evidence="2" type="ORF">Hamer_G023346</name>
</gene>
<keyword evidence="3" id="KW-1185">Reference proteome</keyword>
<feature type="compositionally biased region" description="Basic and acidic residues" evidence="1">
    <location>
        <begin position="32"/>
        <end position="45"/>
    </location>
</feature>
<evidence type="ECO:0000313" key="3">
    <source>
        <dbReference type="Proteomes" id="UP000747542"/>
    </source>
</evidence>
<feature type="region of interest" description="Disordered" evidence="1">
    <location>
        <begin position="133"/>
        <end position="191"/>
    </location>
</feature>
<evidence type="ECO:0000256" key="1">
    <source>
        <dbReference type="SAM" id="MobiDB-lite"/>
    </source>
</evidence>
<dbReference type="AlphaFoldDB" id="A0A8J5TPU5"/>
<dbReference type="EMBL" id="JAHLQT010003299">
    <property type="protein sequence ID" value="KAG7176493.1"/>
    <property type="molecule type" value="Genomic_DNA"/>
</dbReference>
<reference evidence="2" key="1">
    <citation type="journal article" date="2021" name="Sci. Adv.">
        <title>The American lobster genome reveals insights on longevity, neural, and immune adaptations.</title>
        <authorList>
            <person name="Polinski J.M."/>
            <person name="Zimin A.V."/>
            <person name="Clark K.F."/>
            <person name="Kohn A.B."/>
            <person name="Sadowski N."/>
            <person name="Timp W."/>
            <person name="Ptitsyn A."/>
            <person name="Khanna P."/>
            <person name="Romanova D.Y."/>
            <person name="Williams P."/>
            <person name="Greenwood S.J."/>
            <person name="Moroz L.L."/>
            <person name="Walt D.R."/>
            <person name="Bodnar A.G."/>
        </authorList>
    </citation>
    <scope>NUCLEOTIDE SEQUENCE</scope>
    <source>
        <strain evidence="2">GMGI-L3</strain>
    </source>
</reference>
<feature type="region of interest" description="Disordered" evidence="1">
    <location>
        <begin position="312"/>
        <end position="349"/>
    </location>
</feature>
<proteinExistence type="predicted"/>
<accession>A0A8J5TPU5</accession>
<name>A0A8J5TPU5_HOMAM</name>